<dbReference type="PIRSF" id="PIRSF002869">
    <property type="entry name" value="MviN"/>
    <property type="match status" value="1"/>
</dbReference>
<evidence type="ECO:0000313" key="12">
    <source>
        <dbReference type="EMBL" id="MBO0661366.1"/>
    </source>
</evidence>
<dbReference type="GO" id="GO:0015648">
    <property type="term" value="F:lipid-linked peptidoglycan transporter activity"/>
    <property type="evidence" value="ECO:0007669"/>
    <property type="project" value="UniProtKB-UniRule"/>
</dbReference>
<evidence type="ECO:0000313" key="13">
    <source>
        <dbReference type="Proteomes" id="UP000664122"/>
    </source>
</evidence>
<keyword evidence="13" id="KW-1185">Reference proteome</keyword>
<feature type="transmembrane region" description="Helical" evidence="10">
    <location>
        <begin position="246"/>
        <end position="270"/>
    </location>
</feature>
<evidence type="ECO:0000256" key="6">
    <source>
        <dbReference type="ARBA" id="ARBA00022989"/>
    </source>
</evidence>
<feature type="transmembrane region" description="Helical" evidence="10">
    <location>
        <begin position="361"/>
        <end position="386"/>
    </location>
</feature>
<dbReference type="HAMAP" id="MF_02078">
    <property type="entry name" value="MurJ_MviN"/>
    <property type="match status" value="1"/>
</dbReference>
<evidence type="ECO:0000256" key="1">
    <source>
        <dbReference type="ARBA" id="ARBA00004651"/>
    </source>
</evidence>
<feature type="transmembrane region" description="Helical" evidence="10">
    <location>
        <begin position="90"/>
        <end position="110"/>
    </location>
</feature>
<feature type="transmembrane region" description="Helical" evidence="10">
    <location>
        <begin position="457"/>
        <end position="479"/>
    </location>
</feature>
<evidence type="ECO:0000256" key="7">
    <source>
        <dbReference type="ARBA" id="ARBA00023136"/>
    </source>
</evidence>
<feature type="transmembrane region" description="Helical" evidence="10">
    <location>
        <begin position="329"/>
        <end position="349"/>
    </location>
</feature>
<comment type="subcellular location">
    <subcellularLocation>
        <location evidence="10">Cell inner membrane</location>
        <topology evidence="10">Multi-pass membrane protein</topology>
    </subcellularLocation>
    <subcellularLocation>
        <location evidence="1">Cell membrane</location>
        <topology evidence="1">Multi-pass membrane protein</topology>
    </subcellularLocation>
</comment>
<evidence type="ECO:0000256" key="3">
    <source>
        <dbReference type="ARBA" id="ARBA00022692"/>
    </source>
</evidence>
<dbReference type="GO" id="GO:0009252">
    <property type="term" value="P:peptidoglycan biosynthetic process"/>
    <property type="evidence" value="ECO:0007669"/>
    <property type="project" value="UniProtKB-UniRule"/>
</dbReference>
<keyword evidence="5 10" id="KW-0573">Peptidoglycan synthesis</keyword>
<feature type="transmembrane region" description="Helical" evidence="10">
    <location>
        <begin position="499"/>
        <end position="520"/>
    </location>
</feature>
<dbReference type="NCBIfam" id="TIGR01695">
    <property type="entry name" value="murJ_mviN"/>
    <property type="match status" value="1"/>
</dbReference>
<feature type="transmembrane region" description="Helical" evidence="10">
    <location>
        <begin position="205"/>
        <end position="234"/>
    </location>
</feature>
<dbReference type="InterPro" id="IPR051050">
    <property type="entry name" value="Lipid_II_flippase_MurJ/MviN"/>
</dbReference>
<accession>A0A939FV48</accession>
<comment type="similarity">
    <text evidence="9 10 11">Belongs to the MurJ/MviN family.</text>
</comment>
<dbReference type="GO" id="GO:0008360">
    <property type="term" value="P:regulation of cell shape"/>
    <property type="evidence" value="ECO:0007669"/>
    <property type="project" value="UniProtKB-UniRule"/>
</dbReference>
<dbReference type="Proteomes" id="UP000664122">
    <property type="component" value="Unassembled WGS sequence"/>
</dbReference>
<dbReference type="PANTHER" id="PTHR47019">
    <property type="entry name" value="LIPID II FLIPPASE MURJ"/>
    <property type="match status" value="1"/>
</dbReference>
<keyword evidence="7 10" id="KW-0472">Membrane</keyword>
<proteinExistence type="inferred from homology"/>
<evidence type="ECO:0000256" key="9">
    <source>
        <dbReference type="ARBA" id="ARBA00061532"/>
    </source>
</evidence>
<feature type="transmembrane region" description="Helical" evidence="10">
    <location>
        <begin position="426"/>
        <end position="445"/>
    </location>
</feature>
<keyword evidence="10 11" id="KW-0961">Cell wall biogenesis/degradation</keyword>
<dbReference type="GO" id="GO:0034204">
    <property type="term" value="P:lipid translocation"/>
    <property type="evidence" value="ECO:0007669"/>
    <property type="project" value="TreeGrafter"/>
</dbReference>
<keyword evidence="10" id="KW-0997">Cell inner membrane</keyword>
<dbReference type="PANTHER" id="PTHR47019:SF1">
    <property type="entry name" value="LIPID II FLIPPASE MURJ"/>
    <property type="match status" value="1"/>
</dbReference>
<evidence type="ECO:0000256" key="8">
    <source>
        <dbReference type="ARBA" id="ARBA00060041"/>
    </source>
</evidence>
<comment type="caution">
    <text evidence="12">The sequence shown here is derived from an EMBL/GenBank/DDBJ whole genome shotgun (WGS) entry which is preliminary data.</text>
</comment>
<protein>
    <recommendedName>
        <fullName evidence="10">Probable lipid II flippase MurJ</fullName>
    </recommendedName>
</protein>
<dbReference type="GO" id="GO:0005886">
    <property type="term" value="C:plasma membrane"/>
    <property type="evidence" value="ECO:0007669"/>
    <property type="project" value="UniProtKB-SubCell"/>
</dbReference>
<feature type="transmembrane region" description="Helical" evidence="10">
    <location>
        <begin position="398"/>
        <end position="420"/>
    </location>
</feature>
<dbReference type="RefSeq" id="WP_207255993.1">
    <property type="nucleotide sequence ID" value="NZ_JAFMPP010000001.1"/>
</dbReference>
<reference evidence="12" key="1">
    <citation type="submission" date="2021-03" db="EMBL/GenBank/DDBJ databases">
        <title>Whole genome sequence of Jiella sp. CQZ9-1.</title>
        <authorList>
            <person name="Tuo L."/>
        </authorList>
    </citation>
    <scope>NUCLEOTIDE SEQUENCE</scope>
    <source>
        <strain evidence="12">CQZ9-1</strain>
    </source>
</reference>
<evidence type="ECO:0000256" key="4">
    <source>
        <dbReference type="ARBA" id="ARBA00022960"/>
    </source>
</evidence>
<organism evidence="12 13">
    <name type="scientific">Jiella flava</name>
    <dbReference type="NCBI Taxonomy" id="2816857"/>
    <lineage>
        <taxon>Bacteria</taxon>
        <taxon>Pseudomonadati</taxon>
        <taxon>Pseudomonadota</taxon>
        <taxon>Alphaproteobacteria</taxon>
        <taxon>Hyphomicrobiales</taxon>
        <taxon>Aurantimonadaceae</taxon>
        <taxon>Jiella</taxon>
    </lineage>
</organism>
<dbReference type="EMBL" id="JAFMPP010000001">
    <property type="protein sequence ID" value="MBO0661366.1"/>
    <property type="molecule type" value="Genomic_DNA"/>
</dbReference>
<keyword evidence="6 10" id="KW-1133">Transmembrane helix</keyword>
<keyword evidence="4 10" id="KW-0133">Cell shape</keyword>
<name>A0A939FV48_9HYPH</name>
<feature type="transmembrane region" description="Helical" evidence="10">
    <location>
        <begin position="147"/>
        <end position="165"/>
    </location>
</feature>
<comment type="pathway">
    <text evidence="10">Cell wall biogenesis; peptidoglycan biosynthesis.</text>
</comment>
<dbReference type="InterPro" id="IPR004268">
    <property type="entry name" value="MurJ"/>
</dbReference>
<keyword evidence="2 10" id="KW-1003">Cell membrane</keyword>
<dbReference type="Pfam" id="PF03023">
    <property type="entry name" value="MurJ"/>
    <property type="match status" value="1"/>
</dbReference>
<evidence type="ECO:0000256" key="2">
    <source>
        <dbReference type="ARBA" id="ARBA00022475"/>
    </source>
</evidence>
<dbReference type="GO" id="GO:0071555">
    <property type="term" value="P:cell wall organization"/>
    <property type="evidence" value="ECO:0007669"/>
    <property type="project" value="UniProtKB-UniRule"/>
</dbReference>
<keyword evidence="3 10" id="KW-0812">Transmembrane</keyword>
<dbReference type="AlphaFoldDB" id="A0A939FV48"/>
<comment type="function">
    <text evidence="8 10 11">Involved in peptidoglycan biosynthesis. Transports lipid-linked peptidoglycan precursors from the inner to the outer leaflet of the cytoplasmic membrane.</text>
</comment>
<feature type="transmembrane region" description="Helical" evidence="10">
    <location>
        <begin position="172"/>
        <end position="193"/>
    </location>
</feature>
<keyword evidence="10 11" id="KW-0813">Transport</keyword>
<feature type="transmembrane region" description="Helical" evidence="10">
    <location>
        <begin position="290"/>
        <end position="308"/>
    </location>
</feature>
<evidence type="ECO:0000256" key="10">
    <source>
        <dbReference type="HAMAP-Rule" id="MF_02078"/>
    </source>
</evidence>
<evidence type="ECO:0000256" key="5">
    <source>
        <dbReference type="ARBA" id="ARBA00022984"/>
    </source>
</evidence>
<dbReference type="CDD" id="cd13123">
    <property type="entry name" value="MATE_MurJ_like"/>
    <property type="match status" value="1"/>
</dbReference>
<gene>
    <name evidence="10 12" type="primary">murJ</name>
    <name evidence="12" type="ORF">J1C48_02145</name>
</gene>
<dbReference type="PRINTS" id="PR01806">
    <property type="entry name" value="VIRFACTRMVIN"/>
</dbReference>
<sequence>MSLFSKFATVGGATLVSRIFGFAREMLMASALGVGPVADAFNLAFRFPNLFRRLFAEGAFNAAFIPLFARSLEDEGEVGARRFASEIFSTLFTVLVVLTILALIFMPFLVKTIIAPGLSVCVDDPSTGGKVISCAARYDITIAFSRIMFPYLACMSMMAMVCGILNAFRRFFAAAAAPTLLNFILIGVIGYALHIHADKQTIGFLMSWGVLIAGFAQLSMVVVAMRIAGFGVALKRPRWTKGLKRLLVLAGPAALIGGITQINLFVGQAIASFKPGAVSILQYADRPYQLPLGMVGVAIGVVLLPELSRALKAGHLREAQHTQNRSLEFALFLTIPAAVALFIIPEPIIRVIYERGQFHPAATIAVGSVLGLYALGLPAFVMIKVFSPGFFAREDTKTPMVATLISAGANIVLSLGLFWLLAERGIALATTIAGWLNAGLLFAGLYRRGLWEVDHALLKRAGFVCLSAAVMGGALLYALHGLSPWLASGAGLERQLPALGGMVLGAMAIYFVLAFATGAADRTMFLTVVRRRRRAEAAKTVASEDTTS</sequence>
<evidence type="ECO:0000256" key="11">
    <source>
        <dbReference type="PIRNR" id="PIRNR002869"/>
    </source>
</evidence>